<evidence type="ECO:0000256" key="1">
    <source>
        <dbReference type="SAM" id="Coils"/>
    </source>
</evidence>
<dbReference type="Proteomes" id="UP000178176">
    <property type="component" value="Unassembled WGS sequence"/>
</dbReference>
<sequence>MQVKPKNPWEGSFENLTGQAGGRAKRVVADVVKAGADDVKKQIFGEAGPAELTAPQQEKVKVDEGRRMATMKQRMKEMDEAIRKAGEERTRKEQESVRVEEREKKAAFAKAEAAKKDPLWKKMLKGSQGSGERRADAGG</sequence>
<proteinExistence type="predicted"/>
<name>A0A1F4YHG7_9BACT</name>
<dbReference type="EMBL" id="MEXH01000001">
    <property type="protein sequence ID" value="OGC93196.1"/>
    <property type="molecule type" value="Genomic_DNA"/>
</dbReference>
<reference evidence="3 4" key="1">
    <citation type="journal article" date="2016" name="Nat. Commun.">
        <title>Thousands of microbial genomes shed light on interconnected biogeochemical processes in an aquifer system.</title>
        <authorList>
            <person name="Anantharaman K."/>
            <person name="Brown C.T."/>
            <person name="Hug L.A."/>
            <person name="Sharon I."/>
            <person name="Castelle C.J."/>
            <person name="Probst A.J."/>
            <person name="Thomas B.C."/>
            <person name="Singh A."/>
            <person name="Wilkins M.J."/>
            <person name="Karaoz U."/>
            <person name="Brodie E.L."/>
            <person name="Williams K.H."/>
            <person name="Hubbard S.S."/>
            <person name="Banfield J.F."/>
        </authorList>
    </citation>
    <scope>NUCLEOTIDE SEQUENCE [LARGE SCALE GENOMIC DNA]</scope>
</reference>
<organism evidence="3 4">
    <name type="scientific">Candidatus Amesbacteria bacterium RIFCSPHIGHO2_01_FULL_48_32b</name>
    <dbReference type="NCBI Taxonomy" id="1797253"/>
    <lineage>
        <taxon>Bacteria</taxon>
        <taxon>Candidatus Amesiibacteriota</taxon>
    </lineage>
</organism>
<evidence type="ECO:0000256" key="2">
    <source>
        <dbReference type="SAM" id="MobiDB-lite"/>
    </source>
</evidence>
<dbReference type="AlphaFoldDB" id="A0A1F4YHG7"/>
<comment type="caution">
    <text evidence="3">The sequence shown here is derived from an EMBL/GenBank/DDBJ whole genome shotgun (WGS) entry which is preliminary data.</text>
</comment>
<accession>A0A1F4YHG7</accession>
<keyword evidence="1" id="KW-0175">Coiled coil</keyword>
<gene>
    <name evidence="3" type="ORF">A2876_04820</name>
</gene>
<evidence type="ECO:0000313" key="4">
    <source>
        <dbReference type="Proteomes" id="UP000178176"/>
    </source>
</evidence>
<feature type="region of interest" description="Disordered" evidence="2">
    <location>
        <begin position="1"/>
        <end position="22"/>
    </location>
</feature>
<evidence type="ECO:0000313" key="3">
    <source>
        <dbReference type="EMBL" id="OGC93196.1"/>
    </source>
</evidence>
<protein>
    <submittedName>
        <fullName evidence="3">Uncharacterized protein</fullName>
    </submittedName>
</protein>
<feature type="coiled-coil region" evidence="1">
    <location>
        <begin position="68"/>
        <end position="102"/>
    </location>
</feature>